<evidence type="ECO:0000313" key="4">
    <source>
        <dbReference type="Proteomes" id="UP000020467"/>
    </source>
</evidence>
<dbReference type="HOGENOM" id="CLU_618215_0_0_1"/>
<dbReference type="KEGG" id="cfj:CFIO01_04375"/>
<feature type="region of interest" description="Disordered" evidence="1">
    <location>
        <begin position="1"/>
        <end position="25"/>
    </location>
</feature>
<dbReference type="Pfam" id="PF13391">
    <property type="entry name" value="HNH_2"/>
    <property type="match status" value="1"/>
</dbReference>
<dbReference type="InterPro" id="IPR003615">
    <property type="entry name" value="HNH_nuc"/>
</dbReference>
<gene>
    <name evidence="3" type="ORF">CFIO01_04375</name>
</gene>
<protein>
    <recommendedName>
        <fullName evidence="2">HNH nuclease domain-containing protein</fullName>
    </recommendedName>
</protein>
<feature type="compositionally biased region" description="Polar residues" evidence="1">
    <location>
        <begin position="174"/>
        <end position="188"/>
    </location>
</feature>
<evidence type="ECO:0000259" key="2">
    <source>
        <dbReference type="Pfam" id="PF13391"/>
    </source>
</evidence>
<accession>A0A010RJK7</accession>
<dbReference type="AlphaFoldDB" id="A0A010RJK7"/>
<name>A0A010RJK7_9PEZI</name>
<evidence type="ECO:0000313" key="3">
    <source>
        <dbReference type="EMBL" id="EXF78029.1"/>
    </source>
</evidence>
<dbReference type="eggNOG" id="ENOG502RMCG">
    <property type="taxonomic scope" value="Eukaryota"/>
</dbReference>
<sequence length="443" mass="49597">MTHSNQKGMSDEHLQEVDDPHKSSWSSVKPKLYLNNCKARVGILREIKRMTYLDGNTTSSLSDDLHTPYLWAACMSTDLSELEKFRDILKGSSMEDAGPSLMLISAAVQQLVALYKTPDHVEVDSAASSPSAKSPRREPATCNSKTIPTKSSNTPRPLSSPLQRSPGKADSRGRQQSAESGSPNSPGNQEKYRNKQAVQIAKQRDNATCPLLGTRYCEAAHIYPFASIEKKGTIVTSVHALIKVFGQGTVRRFCNALNTVNLDSTVSLICLDRIPHRMFDDGRLALQPIDRGTYTNGKHFIRLRVHFLQTQARQHEPRAWRYDLAQDPYELLENFQLGDDEPQGIRLVSSVTQREISDGHEFDITAKTQEDLPNWDLFDLKYRISLMNHLIGAAGISEEEIGESDKEVSDEEFEDIDVVEGAITKLEEIAEQRPEEVDEDDIA</sequence>
<comment type="caution">
    <text evidence="3">The sequence shown here is derived from an EMBL/GenBank/DDBJ whole genome shotgun (WGS) entry which is preliminary data.</text>
</comment>
<reference evidence="3 4" key="1">
    <citation type="submission" date="2014-02" db="EMBL/GenBank/DDBJ databases">
        <title>The genome sequence of Colletotrichum fioriniae PJ7.</title>
        <authorList>
            <person name="Baroncelli R."/>
            <person name="Thon M.R."/>
        </authorList>
    </citation>
    <scope>NUCLEOTIDE SEQUENCE [LARGE SCALE GENOMIC DNA]</scope>
    <source>
        <strain evidence="3 4">PJ7</strain>
    </source>
</reference>
<organism evidence="3 4">
    <name type="scientific">Colletotrichum fioriniae PJ7</name>
    <dbReference type="NCBI Taxonomy" id="1445577"/>
    <lineage>
        <taxon>Eukaryota</taxon>
        <taxon>Fungi</taxon>
        <taxon>Dikarya</taxon>
        <taxon>Ascomycota</taxon>
        <taxon>Pezizomycotina</taxon>
        <taxon>Sordariomycetes</taxon>
        <taxon>Hypocreomycetidae</taxon>
        <taxon>Glomerellales</taxon>
        <taxon>Glomerellaceae</taxon>
        <taxon>Colletotrichum</taxon>
        <taxon>Colletotrichum acutatum species complex</taxon>
    </lineage>
</organism>
<dbReference type="Proteomes" id="UP000020467">
    <property type="component" value="Unassembled WGS sequence"/>
</dbReference>
<feature type="compositionally biased region" description="Low complexity" evidence="1">
    <location>
        <begin position="155"/>
        <end position="166"/>
    </location>
</feature>
<feature type="compositionally biased region" description="Basic and acidic residues" evidence="1">
    <location>
        <begin position="9"/>
        <end position="22"/>
    </location>
</feature>
<dbReference type="EMBL" id="JARH01000671">
    <property type="protein sequence ID" value="EXF78029.1"/>
    <property type="molecule type" value="Genomic_DNA"/>
</dbReference>
<feature type="region of interest" description="Disordered" evidence="1">
    <location>
        <begin position="125"/>
        <end position="199"/>
    </location>
</feature>
<feature type="domain" description="HNH nuclease" evidence="2">
    <location>
        <begin position="209"/>
        <end position="286"/>
    </location>
</feature>
<evidence type="ECO:0000256" key="1">
    <source>
        <dbReference type="SAM" id="MobiDB-lite"/>
    </source>
</evidence>
<dbReference type="OrthoDB" id="4851229at2759"/>
<proteinExistence type="predicted"/>
<keyword evidence="4" id="KW-1185">Reference proteome</keyword>
<feature type="compositionally biased region" description="Polar residues" evidence="1">
    <location>
        <begin position="141"/>
        <end position="154"/>
    </location>
</feature>